<comment type="function">
    <text evidence="9">The M ring may be actively involved in energy transduction.</text>
</comment>
<feature type="domain" description="Flagellar M-ring N-terminal" evidence="12">
    <location>
        <begin position="46"/>
        <end position="219"/>
    </location>
</feature>
<gene>
    <name evidence="14" type="primary">fliF</name>
    <name evidence="14" type="ORF">BN1046_01482</name>
</gene>
<comment type="similarity">
    <text evidence="3 9">Belongs to the FliF family.</text>
</comment>
<evidence type="ECO:0000256" key="9">
    <source>
        <dbReference type="PIRNR" id="PIRNR004862"/>
    </source>
</evidence>
<evidence type="ECO:0000259" key="13">
    <source>
        <dbReference type="Pfam" id="PF08345"/>
    </source>
</evidence>
<comment type="subcellular location">
    <subcellularLocation>
        <location evidence="1 9">Bacterial flagellum basal body</location>
    </subcellularLocation>
    <subcellularLocation>
        <location evidence="2">Cell membrane</location>
        <topology evidence="2">Multi-pass membrane protein</topology>
    </subcellularLocation>
</comment>
<dbReference type="AlphaFoldDB" id="A0A024LTW5"/>
<keyword evidence="6 11" id="KW-1133">Transmembrane helix</keyword>
<feature type="transmembrane region" description="Helical" evidence="11">
    <location>
        <begin position="438"/>
        <end position="460"/>
    </location>
</feature>
<keyword evidence="14" id="KW-0969">Cilium</keyword>
<dbReference type="InterPro" id="IPR013556">
    <property type="entry name" value="Flag_M-ring_C"/>
</dbReference>
<dbReference type="Pfam" id="PF01514">
    <property type="entry name" value="YscJ_FliF"/>
    <property type="match status" value="1"/>
</dbReference>
<name>A0A024LTW5_9HYPH</name>
<dbReference type="GO" id="GO:0071973">
    <property type="term" value="P:bacterial-type flagellum-dependent cell motility"/>
    <property type="evidence" value="ECO:0007669"/>
    <property type="project" value="InterPro"/>
</dbReference>
<dbReference type="PANTHER" id="PTHR30046:SF0">
    <property type="entry name" value="FLAGELLAR M-RING PROTEIN"/>
    <property type="match status" value="1"/>
</dbReference>
<protein>
    <recommendedName>
        <fullName evidence="9">Flagellar M-ring protein</fullName>
    </recommendedName>
</protein>
<feature type="compositionally biased region" description="Basic and acidic residues" evidence="10">
    <location>
        <begin position="326"/>
        <end position="337"/>
    </location>
</feature>
<organism evidence="14">
    <name type="scientific">Bartonella schoenbuchensis</name>
    <dbReference type="NCBI Taxonomy" id="165694"/>
    <lineage>
        <taxon>Bacteria</taxon>
        <taxon>Pseudomonadati</taxon>
        <taxon>Pseudomonadota</taxon>
        <taxon>Alphaproteobacteria</taxon>
        <taxon>Hyphomicrobiales</taxon>
        <taxon>Bartonellaceae</taxon>
        <taxon>Bartonella</taxon>
    </lineage>
</organism>
<feature type="domain" description="Flagellar M-ring C-terminal" evidence="13">
    <location>
        <begin position="251"/>
        <end position="416"/>
    </location>
</feature>
<dbReference type="GO" id="GO:0003774">
    <property type="term" value="F:cytoskeletal motor activity"/>
    <property type="evidence" value="ECO:0007669"/>
    <property type="project" value="InterPro"/>
</dbReference>
<dbReference type="PIRSF" id="PIRSF004862">
    <property type="entry name" value="FliF"/>
    <property type="match status" value="1"/>
</dbReference>
<feature type="transmembrane region" description="Helical" evidence="11">
    <location>
        <begin position="24"/>
        <end position="45"/>
    </location>
</feature>
<keyword evidence="14" id="KW-0966">Cell projection</keyword>
<keyword evidence="4" id="KW-1003">Cell membrane</keyword>
<dbReference type="InterPro" id="IPR043427">
    <property type="entry name" value="YscJ/FliF"/>
</dbReference>
<dbReference type="Gene3D" id="3.30.300.30">
    <property type="match status" value="1"/>
</dbReference>
<dbReference type="GO" id="GO:0005886">
    <property type="term" value="C:plasma membrane"/>
    <property type="evidence" value="ECO:0007669"/>
    <property type="project" value="UniProtKB-SubCell"/>
</dbReference>
<keyword evidence="7 11" id="KW-0472">Membrane</keyword>
<dbReference type="NCBIfam" id="TIGR00206">
    <property type="entry name" value="fliF"/>
    <property type="match status" value="1"/>
</dbReference>
<reference evidence="14" key="2">
    <citation type="submission" date="2014-05" db="EMBL/GenBank/DDBJ databases">
        <title>Genome sequencing of Bartonella spp. isolated from human blood.</title>
        <authorList>
            <person name="Raoult D."/>
        </authorList>
    </citation>
    <scope>NUCLEOTIDE SEQUENCE</scope>
    <source>
        <strain evidence="14">MVT06</strain>
    </source>
</reference>
<proteinExistence type="inferred from homology"/>
<dbReference type="PANTHER" id="PTHR30046">
    <property type="entry name" value="FLAGELLAR M-RING PROTEIN"/>
    <property type="match status" value="1"/>
</dbReference>
<dbReference type="InterPro" id="IPR000067">
    <property type="entry name" value="FlgMring_FliF"/>
</dbReference>
<evidence type="ECO:0000259" key="12">
    <source>
        <dbReference type="Pfam" id="PF01514"/>
    </source>
</evidence>
<dbReference type="InterPro" id="IPR045851">
    <property type="entry name" value="AMP-bd_C_sf"/>
</dbReference>
<keyword evidence="14" id="KW-0282">Flagellum</keyword>
<evidence type="ECO:0000256" key="2">
    <source>
        <dbReference type="ARBA" id="ARBA00004651"/>
    </source>
</evidence>
<keyword evidence="8 9" id="KW-0975">Bacterial flagellum</keyword>
<dbReference type="Pfam" id="PF08345">
    <property type="entry name" value="YscJ_FliF_C"/>
    <property type="match status" value="1"/>
</dbReference>
<evidence type="ECO:0000256" key="1">
    <source>
        <dbReference type="ARBA" id="ARBA00004117"/>
    </source>
</evidence>
<evidence type="ECO:0000256" key="7">
    <source>
        <dbReference type="ARBA" id="ARBA00023136"/>
    </source>
</evidence>
<dbReference type="EMBL" id="HG977197">
    <property type="protein sequence ID" value="CDP80539.1"/>
    <property type="molecule type" value="Genomic_DNA"/>
</dbReference>
<evidence type="ECO:0000256" key="4">
    <source>
        <dbReference type="ARBA" id="ARBA00022475"/>
    </source>
</evidence>
<evidence type="ECO:0000256" key="11">
    <source>
        <dbReference type="SAM" id="Phobius"/>
    </source>
</evidence>
<sequence length="555" mass="60352">MLDKLLAFLSSSGQALQKLGVKRLVALGLVGITLFGTILFSSFYLTRPSYETLYIGLSRDDVNRMGVALGETGIAFDVSSDGSSIQVPVGQAEKARMFLAEKGLPTSNNAGYELFDNMGSLGLTSFMQEITRQRALEGEIARTIQVVQGVKAARVHIVLPDKGSFRKANQKPTASVVIRTDGGFSAESAQSIRQLVSAAVPSLEASSVTVMDTRGQLLASGVDAANGASVRMALLEQQVASQIDANIRKQLVPYLGLDHFQTSVQVDLDTNRQQINETVFDPESQVVRSVRSVRDQADSQNSRNNDAVGVEQNIPQEEIANGGGERSTDKKDRREETTNYEINSKIISTVKDGYSVKKLAVAIVVDRARLALAKGNNGDSESFINDEINRIQQMVATAAGLDPKRGDVINVTAVDFMGYSDKDLTPMQTPIWKSLSPYLSTFVNGLALVVAVLLILFLGVRPLMREMREGQKALDNEQNALAGLQDVPALENQSNINGEFGGIAGAKDDTLNDLRSRMRVAPQNRLEKMIEIDEQRFAEVLREWVNDANATVQPA</sequence>
<evidence type="ECO:0000256" key="3">
    <source>
        <dbReference type="ARBA" id="ARBA00007971"/>
    </source>
</evidence>
<feature type="region of interest" description="Disordered" evidence="10">
    <location>
        <begin position="286"/>
        <end position="337"/>
    </location>
</feature>
<reference evidence="14" key="1">
    <citation type="submission" date="2013-11" db="EMBL/GenBank/DDBJ databases">
        <authorList>
            <person name="GENOMES U."/>
        </authorList>
    </citation>
    <scope>NUCLEOTIDE SEQUENCE</scope>
    <source>
        <strain evidence="14">MVT06</strain>
    </source>
</reference>
<evidence type="ECO:0000256" key="6">
    <source>
        <dbReference type="ARBA" id="ARBA00022989"/>
    </source>
</evidence>
<dbReference type="InterPro" id="IPR006182">
    <property type="entry name" value="FliF_N_dom"/>
</dbReference>
<dbReference type="PRINTS" id="PR01009">
    <property type="entry name" value="FLGMRINGFLIF"/>
</dbReference>
<evidence type="ECO:0000256" key="5">
    <source>
        <dbReference type="ARBA" id="ARBA00022692"/>
    </source>
</evidence>
<evidence type="ECO:0000256" key="8">
    <source>
        <dbReference type="ARBA" id="ARBA00023143"/>
    </source>
</evidence>
<evidence type="ECO:0000256" key="10">
    <source>
        <dbReference type="SAM" id="MobiDB-lite"/>
    </source>
</evidence>
<accession>A0A024LTW5</accession>
<evidence type="ECO:0000313" key="14">
    <source>
        <dbReference type="EMBL" id="CDP80539.1"/>
    </source>
</evidence>
<dbReference type="GO" id="GO:0009431">
    <property type="term" value="C:bacterial-type flagellum basal body, MS ring"/>
    <property type="evidence" value="ECO:0007669"/>
    <property type="project" value="InterPro"/>
</dbReference>
<keyword evidence="5 11" id="KW-0812">Transmembrane</keyword>